<evidence type="ECO:0000256" key="6">
    <source>
        <dbReference type="SAM" id="MobiDB-lite"/>
    </source>
</evidence>
<dbReference type="AlphaFoldDB" id="A0AAF0YIL9"/>
<dbReference type="SUPFAM" id="SSF56091">
    <property type="entry name" value="DNA ligase/mRNA capping enzyme, catalytic domain"/>
    <property type="match status" value="1"/>
</dbReference>
<keyword evidence="5" id="KW-0067">ATP-binding</keyword>
<keyword evidence="4" id="KW-0547">Nucleotide-binding</keyword>
<dbReference type="InterPro" id="IPR050191">
    <property type="entry name" value="ATP-dep_DNA_ligase"/>
</dbReference>
<feature type="region of interest" description="Disordered" evidence="6">
    <location>
        <begin position="117"/>
        <end position="151"/>
    </location>
</feature>
<dbReference type="InterPro" id="IPR036599">
    <property type="entry name" value="DNA_ligase_N_sf"/>
</dbReference>
<dbReference type="GO" id="GO:0006273">
    <property type="term" value="P:lagging strand elongation"/>
    <property type="evidence" value="ECO:0007669"/>
    <property type="project" value="TreeGrafter"/>
</dbReference>
<proteinExistence type="inferred from homology"/>
<name>A0AAF0YIL9_9TREE</name>
<feature type="region of interest" description="Disordered" evidence="6">
    <location>
        <begin position="688"/>
        <end position="721"/>
    </location>
</feature>
<dbReference type="PANTHER" id="PTHR45674">
    <property type="entry name" value="DNA LIGASE 1/3 FAMILY MEMBER"/>
    <property type="match status" value="1"/>
</dbReference>
<feature type="region of interest" description="Disordered" evidence="6">
    <location>
        <begin position="85"/>
        <end position="104"/>
    </location>
</feature>
<accession>A0AAF0YIL9</accession>
<evidence type="ECO:0000256" key="5">
    <source>
        <dbReference type="ARBA" id="ARBA00022840"/>
    </source>
</evidence>
<feature type="domain" description="ATP-dependent DNA ligase family profile" evidence="7">
    <location>
        <begin position="591"/>
        <end position="772"/>
    </location>
</feature>
<keyword evidence="9" id="KW-1185">Reference proteome</keyword>
<dbReference type="Pfam" id="PF04679">
    <property type="entry name" value="DNA_ligase_A_C"/>
    <property type="match status" value="1"/>
</dbReference>
<dbReference type="EMBL" id="CP086719">
    <property type="protein sequence ID" value="WOO85171.1"/>
    <property type="molecule type" value="Genomic_DNA"/>
</dbReference>
<evidence type="ECO:0000259" key="7">
    <source>
        <dbReference type="PROSITE" id="PS50160"/>
    </source>
</evidence>
<dbReference type="GO" id="GO:0003910">
    <property type="term" value="F:DNA ligase (ATP) activity"/>
    <property type="evidence" value="ECO:0007669"/>
    <property type="project" value="InterPro"/>
</dbReference>
<dbReference type="Gene3D" id="3.30.1490.70">
    <property type="match status" value="1"/>
</dbReference>
<evidence type="ECO:0000256" key="1">
    <source>
        <dbReference type="ARBA" id="ARBA00007572"/>
    </source>
</evidence>
<dbReference type="InterPro" id="IPR012340">
    <property type="entry name" value="NA-bd_OB-fold"/>
</dbReference>
<feature type="compositionally biased region" description="Acidic residues" evidence="6">
    <location>
        <begin position="691"/>
        <end position="708"/>
    </location>
</feature>
<dbReference type="PANTHER" id="PTHR45674:SF9">
    <property type="entry name" value="DNA LIGASE 3"/>
    <property type="match status" value="1"/>
</dbReference>
<dbReference type="RefSeq" id="XP_062631197.1">
    <property type="nucleotide sequence ID" value="XM_062775213.1"/>
</dbReference>
<dbReference type="CDD" id="cd07900">
    <property type="entry name" value="Adenylation_DNA_ligase_I_Euk"/>
    <property type="match status" value="1"/>
</dbReference>
<dbReference type="GO" id="GO:0005524">
    <property type="term" value="F:ATP binding"/>
    <property type="evidence" value="ECO:0007669"/>
    <property type="project" value="UniProtKB-KW"/>
</dbReference>
<protein>
    <submittedName>
        <fullName evidence="8">DNA ligase 3</fullName>
    </submittedName>
</protein>
<evidence type="ECO:0000256" key="2">
    <source>
        <dbReference type="ARBA" id="ARBA00022598"/>
    </source>
</evidence>
<reference evidence="8" key="1">
    <citation type="submission" date="2023-10" db="EMBL/GenBank/DDBJ databases">
        <authorList>
            <person name="Noh H."/>
        </authorList>
    </citation>
    <scope>NUCLEOTIDE SEQUENCE</scope>
    <source>
        <strain evidence="8">DUCC4014</strain>
    </source>
</reference>
<dbReference type="InterPro" id="IPR012310">
    <property type="entry name" value="DNA_ligase_ATP-dep_cent"/>
</dbReference>
<keyword evidence="3" id="KW-0235">DNA replication</keyword>
<dbReference type="Gene3D" id="2.40.50.140">
    <property type="entry name" value="Nucleic acid-binding proteins"/>
    <property type="match status" value="1"/>
</dbReference>
<evidence type="ECO:0000313" key="9">
    <source>
        <dbReference type="Proteomes" id="UP000827549"/>
    </source>
</evidence>
<dbReference type="Pfam" id="PF01068">
    <property type="entry name" value="DNA_ligase_A_M"/>
    <property type="match status" value="1"/>
</dbReference>
<dbReference type="CDD" id="cd07969">
    <property type="entry name" value="OBF_DNA_ligase_I"/>
    <property type="match status" value="1"/>
</dbReference>
<dbReference type="GO" id="GO:0006281">
    <property type="term" value="P:DNA repair"/>
    <property type="evidence" value="ECO:0007669"/>
    <property type="project" value="InterPro"/>
</dbReference>
<dbReference type="InterPro" id="IPR012309">
    <property type="entry name" value="DNA_ligase_ATP-dep_C"/>
</dbReference>
<dbReference type="Pfam" id="PF04675">
    <property type="entry name" value="DNA_ligase_A_N"/>
    <property type="match status" value="1"/>
</dbReference>
<evidence type="ECO:0000256" key="3">
    <source>
        <dbReference type="ARBA" id="ARBA00022705"/>
    </source>
</evidence>
<dbReference type="SUPFAM" id="SSF50249">
    <property type="entry name" value="Nucleic acid-binding proteins"/>
    <property type="match status" value="1"/>
</dbReference>
<keyword evidence="2 8" id="KW-0436">Ligase</keyword>
<feature type="compositionally biased region" description="Basic and acidic residues" evidence="6">
    <location>
        <begin position="117"/>
        <end position="129"/>
    </location>
</feature>
<organism evidence="8 9">
    <name type="scientific">Vanrija pseudolonga</name>
    <dbReference type="NCBI Taxonomy" id="143232"/>
    <lineage>
        <taxon>Eukaryota</taxon>
        <taxon>Fungi</taxon>
        <taxon>Dikarya</taxon>
        <taxon>Basidiomycota</taxon>
        <taxon>Agaricomycotina</taxon>
        <taxon>Tremellomycetes</taxon>
        <taxon>Trichosporonales</taxon>
        <taxon>Trichosporonaceae</taxon>
        <taxon>Vanrija</taxon>
    </lineage>
</organism>
<evidence type="ECO:0000313" key="8">
    <source>
        <dbReference type="EMBL" id="WOO85171.1"/>
    </source>
</evidence>
<dbReference type="GeneID" id="87811835"/>
<feature type="compositionally biased region" description="Acidic residues" evidence="6">
    <location>
        <begin position="910"/>
        <end position="927"/>
    </location>
</feature>
<sequence>MPPKRPAAPSTPSKAKKAKPAQTSIASFFSPPGKAKPAATAVRAKREPSVVSIADSDDDVVPIDAVDVGKQVDSDEVLARKLAAEWASDQAPNGNGKGKASDEAAAVKKKPVAALFAKREPKAETHPTPEPKPNAEAGPSRPTKISSARAEPVDPIDFDTDSLLFRPEAVDVSKWPGGRLPYSILVGAYVQVSRTRSRLLIVRVLTNFLHLLVARCPQDLLAALYLLSNHLRPAYVPFELGVGFMVLSKAIKEVSGLQPRDLKRLWEKHGDPGDVAFEAKSNLRTLVAPAPLSVRDVYDRVTGLAKLRGQQSGKLKGDVVRRLMVQARGEEVRFLVRTLIGNLRIGAVRLTLLTAFARAAALHEMTPEDFEGILPLPEKGKKPPDPVRERIEARCAEAVRLVRRVYVRHPNYDDLVKGIEPGLDGLEQRVPVAVGVPLSPMLGSITRSIDEVYTRLGSLPFAAEAKLDGQRLQMHIRADGPQGDDDGGRWVEGDGGMVWVRLFSRHLEDMTEKYPDVCALGLALLSRPLPSGRPAFPSWSSNPTPTVQELLNAGKVTSLIIDAEIVAVDKDSGQHRTFQELTNRAKKDVKIEDIKVVVEVYAFDLMLLNDVPLLSAPFSHRRHLLRTLIEPFADKSNPMLARFAHIANVDSVDMKSPADLRTFFDEVVEQKAEGLMVKLLESGEQATAEPIDIDAEDDDPDGEAEGEVAEPGRKKPLPATYEPDQRSMGWLKVKKDYLEGLGDSLDLVPIGAWWGLGRKAGWWSPILLAARNPESGALEAVCKCISGFSDAFYKALLVRYPPEGSPDVCSKGSPLGFVETGGLVPDVWFAPSEVWEIRGADITLSPVYPAGATFIGGERGLSIRFPRFIRVRDDKGVDEATTSEEFAEMYRRQMARPGVVPAKRAAEGEAGSDVEGEVDVGGFDEEA</sequence>
<evidence type="ECO:0000256" key="4">
    <source>
        <dbReference type="ARBA" id="ARBA00022741"/>
    </source>
</evidence>
<dbReference type="SUPFAM" id="SSF117018">
    <property type="entry name" value="ATP-dependent DNA ligase DNA-binding domain"/>
    <property type="match status" value="1"/>
</dbReference>
<feature type="region of interest" description="Disordered" evidence="6">
    <location>
        <begin position="1"/>
        <end position="49"/>
    </location>
</feature>
<dbReference type="InterPro" id="IPR012308">
    <property type="entry name" value="DNA_ligase_ATP-dep_N"/>
</dbReference>
<gene>
    <name evidence="8" type="primary">adl1</name>
    <name evidence="8" type="ORF">LOC62_06G008671</name>
</gene>
<dbReference type="GO" id="GO:0003677">
    <property type="term" value="F:DNA binding"/>
    <property type="evidence" value="ECO:0007669"/>
    <property type="project" value="InterPro"/>
</dbReference>
<dbReference type="GO" id="GO:0006310">
    <property type="term" value="P:DNA recombination"/>
    <property type="evidence" value="ECO:0007669"/>
    <property type="project" value="InterPro"/>
</dbReference>
<dbReference type="Gene3D" id="3.30.470.30">
    <property type="entry name" value="DNA ligase/mRNA capping enzyme"/>
    <property type="match status" value="1"/>
</dbReference>
<dbReference type="FunFam" id="2.40.50.140:FF:000062">
    <property type="entry name" value="DNA ligase"/>
    <property type="match status" value="1"/>
</dbReference>
<dbReference type="GO" id="GO:0005634">
    <property type="term" value="C:nucleus"/>
    <property type="evidence" value="ECO:0007669"/>
    <property type="project" value="TreeGrafter"/>
</dbReference>
<dbReference type="PROSITE" id="PS50160">
    <property type="entry name" value="DNA_LIGASE_A3"/>
    <property type="match status" value="1"/>
</dbReference>
<comment type="similarity">
    <text evidence="1">Belongs to the ATP-dependent DNA ligase family.</text>
</comment>
<dbReference type="Proteomes" id="UP000827549">
    <property type="component" value="Chromosome 6"/>
</dbReference>
<dbReference type="Gene3D" id="1.10.3260.10">
    <property type="entry name" value="DNA ligase, ATP-dependent, N-terminal domain"/>
    <property type="match status" value="1"/>
</dbReference>
<feature type="region of interest" description="Disordered" evidence="6">
    <location>
        <begin position="901"/>
        <end position="927"/>
    </location>
</feature>